<gene>
    <name evidence="1" type="ORF">VW23_009955</name>
</gene>
<dbReference type="AlphaFoldDB" id="A0A1E5XW13"/>
<name>A0A1E5XW13_9HYPH</name>
<protein>
    <recommendedName>
        <fullName evidence="3">Phage tail collar domain-containing protein</fullName>
    </recommendedName>
</protein>
<organism evidence="1 2">
    <name type="scientific">Devosia insulae DS-56</name>
    <dbReference type="NCBI Taxonomy" id="1116389"/>
    <lineage>
        <taxon>Bacteria</taxon>
        <taxon>Pseudomonadati</taxon>
        <taxon>Pseudomonadota</taxon>
        <taxon>Alphaproteobacteria</taxon>
        <taxon>Hyphomicrobiales</taxon>
        <taxon>Devosiaceae</taxon>
        <taxon>Devosia</taxon>
    </lineage>
</organism>
<sequence length="485" mass="48881">MSDTITPRLRIKAQPEFTVRAKPVPPPKVRLRVTPALLPMEIELRNTGMMVQWRYLGQDWQDLIAIDDLDTTVTVGTVTTLPPGSPATVANVGTVKDMVLNFGIPAGIQGIQGNAATIAVGTVTTVGPASPAAVSNVGTPNDAVFDFNIPQGAAATVTMGAVTTLAPGAPASVVNVGTPGAAILNFGLPRGAPGILTSVVAGANVTVDNTDPANPVVTAAGNVGGPASAVDSRVALFDGTSGKLIKDSGVLLGNAASRNVGTAAGTVAAGDDARITGAIPSSVLTTQGDILVRNASAPTRLAKGTQYQVLQAGATDPLYGALNLAQAAAVTGVLPAANHPDASTVAKGISEFATAAEYRTGSDTVRALVVDQVWAAAGLAVLTDGTSIAVDFATGFNFGGAANAVLGLNGNQSLSAPTNLKTGQTGILWFGAVTSTRILTLNAAWLLCDGVETGPYSITTAQELGIAYVIRASRTYVTAIIRRAA</sequence>
<dbReference type="RefSeq" id="WP_069908096.1">
    <property type="nucleotide sequence ID" value="NZ_LAJE02000056.1"/>
</dbReference>
<dbReference type="Proteomes" id="UP000095463">
    <property type="component" value="Unassembled WGS sequence"/>
</dbReference>
<evidence type="ECO:0008006" key="3">
    <source>
        <dbReference type="Google" id="ProtNLM"/>
    </source>
</evidence>
<evidence type="ECO:0000313" key="2">
    <source>
        <dbReference type="Proteomes" id="UP000095463"/>
    </source>
</evidence>
<evidence type="ECO:0000313" key="1">
    <source>
        <dbReference type="EMBL" id="OEO32761.1"/>
    </source>
</evidence>
<reference evidence="1 2" key="1">
    <citation type="journal article" date="2015" name="Genome Announc.">
        <title>Genome Assemblies of Three Soil-Associated Devosia species: D. insulae, D. limi, and D. soli.</title>
        <authorList>
            <person name="Hassan Y.I."/>
            <person name="Lepp D."/>
            <person name="Zhou T."/>
        </authorList>
    </citation>
    <scope>NUCLEOTIDE SEQUENCE [LARGE SCALE GENOMIC DNA]</scope>
    <source>
        <strain evidence="1 2">DS-56</strain>
    </source>
</reference>
<comment type="caution">
    <text evidence="1">The sequence shown here is derived from an EMBL/GenBank/DDBJ whole genome shotgun (WGS) entry which is preliminary data.</text>
</comment>
<accession>A0A1E5XW13</accession>
<keyword evidence="2" id="KW-1185">Reference proteome</keyword>
<dbReference type="OrthoDB" id="564699at2"/>
<proteinExistence type="predicted"/>
<dbReference type="EMBL" id="LAJE02000056">
    <property type="protein sequence ID" value="OEO32761.1"/>
    <property type="molecule type" value="Genomic_DNA"/>
</dbReference>